<keyword evidence="2" id="KW-1185">Reference proteome</keyword>
<accession>A0A0V0T3A4</accession>
<evidence type="ECO:0000313" key="2">
    <source>
        <dbReference type="Proteomes" id="UP000055048"/>
    </source>
</evidence>
<sequence length="147" mass="17105">MEGIQKDSQMIKSDALHKQIAFYMPIDCHDLKTNGTKEWHVGNIIPLFKSSIFKSFMLNLHVFRNQSITGTTGRNLRRTTISYKHKFNCTWRKNKLQRFVSLIIITKLKQSTLTVSNNNRKASTWANNCIWMKRKVPEGNAFVTATR</sequence>
<dbReference type="AlphaFoldDB" id="A0A0V0T3A4"/>
<organism evidence="1 2">
    <name type="scientific">Trichinella murrelli</name>
    <dbReference type="NCBI Taxonomy" id="144512"/>
    <lineage>
        <taxon>Eukaryota</taxon>
        <taxon>Metazoa</taxon>
        <taxon>Ecdysozoa</taxon>
        <taxon>Nematoda</taxon>
        <taxon>Enoplea</taxon>
        <taxon>Dorylaimia</taxon>
        <taxon>Trichinellida</taxon>
        <taxon>Trichinellidae</taxon>
        <taxon>Trichinella</taxon>
    </lineage>
</organism>
<name>A0A0V0T3A4_9BILA</name>
<gene>
    <name evidence="1" type="ORF">T05_8034</name>
</gene>
<proteinExistence type="predicted"/>
<feature type="non-terminal residue" evidence="1">
    <location>
        <position position="147"/>
    </location>
</feature>
<dbReference type="EMBL" id="JYDJ01000782">
    <property type="protein sequence ID" value="KRX33501.1"/>
    <property type="molecule type" value="Genomic_DNA"/>
</dbReference>
<protein>
    <submittedName>
        <fullName evidence="1">Uncharacterized protein</fullName>
    </submittedName>
</protein>
<reference evidence="1 2" key="1">
    <citation type="submission" date="2015-01" db="EMBL/GenBank/DDBJ databases">
        <title>Evolution of Trichinella species and genotypes.</title>
        <authorList>
            <person name="Korhonen P.K."/>
            <person name="Edoardo P."/>
            <person name="Giuseppe L.R."/>
            <person name="Gasser R.B."/>
        </authorList>
    </citation>
    <scope>NUCLEOTIDE SEQUENCE [LARGE SCALE GENOMIC DNA]</scope>
    <source>
        <strain evidence="1">ISS417</strain>
    </source>
</reference>
<comment type="caution">
    <text evidence="1">The sequence shown here is derived from an EMBL/GenBank/DDBJ whole genome shotgun (WGS) entry which is preliminary data.</text>
</comment>
<evidence type="ECO:0000313" key="1">
    <source>
        <dbReference type="EMBL" id="KRX33501.1"/>
    </source>
</evidence>
<dbReference type="Proteomes" id="UP000055048">
    <property type="component" value="Unassembled WGS sequence"/>
</dbReference>